<reference evidence="2 3" key="1">
    <citation type="journal article" date="2021" name="Plant Biotechnol. J.">
        <title>Multi-omics assisted identification of the key and species-specific regulatory components of drought-tolerant mechanisms in Gossypium stocksii.</title>
        <authorList>
            <person name="Yu D."/>
            <person name="Ke L."/>
            <person name="Zhang D."/>
            <person name="Wu Y."/>
            <person name="Sun Y."/>
            <person name="Mei J."/>
            <person name="Sun J."/>
            <person name="Sun Y."/>
        </authorList>
    </citation>
    <scope>NUCLEOTIDE SEQUENCE [LARGE SCALE GENOMIC DNA]</scope>
    <source>
        <strain evidence="3">cv. E1</strain>
        <tissue evidence="2">Leaf</tissue>
    </source>
</reference>
<accession>A0A9D3ZZ37</accession>
<sequence length="56" mass="6057">MGSGESEAFGQSDEDASPSSNGSLLLLLSLRGISNCFQLLFPSQKQVLTRYSPVRH</sequence>
<evidence type="ECO:0000313" key="3">
    <source>
        <dbReference type="Proteomes" id="UP000828251"/>
    </source>
</evidence>
<protein>
    <submittedName>
        <fullName evidence="2">Uncharacterized protein</fullName>
    </submittedName>
</protein>
<feature type="region of interest" description="Disordered" evidence="1">
    <location>
        <begin position="1"/>
        <end position="20"/>
    </location>
</feature>
<proteinExistence type="predicted"/>
<organism evidence="2 3">
    <name type="scientific">Gossypium stocksii</name>
    <dbReference type="NCBI Taxonomy" id="47602"/>
    <lineage>
        <taxon>Eukaryota</taxon>
        <taxon>Viridiplantae</taxon>
        <taxon>Streptophyta</taxon>
        <taxon>Embryophyta</taxon>
        <taxon>Tracheophyta</taxon>
        <taxon>Spermatophyta</taxon>
        <taxon>Magnoliopsida</taxon>
        <taxon>eudicotyledons</taxon>
        <taxon>Gunneridae</taxon>
        <taxon>Pentapetalae</taxon>
        <taxon>rosids</taxon>
        <taxon>malvids</taxon>
        <taxon>Malvales</taxon>
        <taxon>Malvaceae</taxon>
        <taxon>Malvoideae</taxon>
        <taxon>Gossypium</taxon>
    </lineage>
</organism>
<evidence type="ECO:0000256" key="1">
    <source>
        <dbReference type="SAM" id="MobiDB-lite"/>
    </source>
</evidence>
<gene>
    <name evidence="2" type="ORF">J1N35_026296</name>
</gene>
<name>A0A9D3ZZ37_9ROSI</name>
<comment type="caution">
    <text evidence="2">The sequence shown here is derived from an EMBL/GenBank/DDBJ whole genome shotgun (WGS) entry which is preliminary data.</text>
</comment>
<dbReference type="Proteomes" id="UP000828251">
    <property type="component" value="Unassembled WGS sequence"/>
</dbReference>
<dbReference type="EMBL" id="JAIQCV010000008">
    <property type="protein sequence ID" value="KAH1073968.1"/>
    <property type="molecule type" value="Genomic_DNA"/>
</dbReference>
<evidence type="ECO:0000313" key="2">
    <source>
        <dbReference type="EMBL" id="KAH1073968.1"/>
    </source>
</evidence>
<dbReference type="AlphaFoldDB" id="A0A9D3ZZ37"/>
<keyword evidence="3" id="KW-1185">Reference proteome</keyword>